<dbReference type="AlphaFoldDB" id="A0A8H3EJU9"/>
<feature type="chain" id="PRO_5034259970" evidence="1">
    <location>
        <begin position="20"/>
        <end position="158"/>
    </location>
</feature>
<name>A0A8H3EJU9_9LECA</name>
<dbReference type="OrthoDB" id="3944184at2759"/>
<organism evidence="2 3">
    <name type="scientific">Gomphillus americanus</name>
    <dbReference type="NCBI Taxonomy" id="1940652"/>
    <lineage>
        <taxon>Eukaryota</taxon>
        <taxon>Fungi</taxon>
        <taxon>Dikarya</taxon>
        <taxon>Ascomycota</taxon>
        <taxon>Pezizomycotina</taxon>
        <taxon>Lecanoromycetes</taxon>
        <taxon>OSLEUM clade</taxon>
        <taxon>Ostropomycetidae</taxon>
        <taxon>Ostropales</taxon>
        <taxon>Graphidaceae</taxon>
        <taxon>Gomphilloideae</taxon>
        <taxon>Gomphillus</taxon>
    </lineage>
</organism>
<evidence type="ECO:0000313" key="3">
    <source>
        <dbReference type="Proteomes" id="UP000664169"/>
    </source>
</evidence>
<dbReference type="EMBL" id="CAJPDQ010000002">
    <property type="protein sequence ID" value="CAF9905833.1"/>
    <property type="molecule type" value="Genomic_DNA"/>
</dbReference>
<keyword evidence="3" id="KW-1185">Reference proteome</keyword>
<proteinExistence type="predicted"/>
<feature type="signal peptide" evidence="1">
    <location>
        <begin position="1"/>
        <end position="19"/>
    </location>
</feature>
<evidence type="ECO:0000313" key="2">
    <source>
        <dbReference type="EMBL" id="CAF9905833.1"/>
    </source>
</evidence>
<keyword evidence="1" id="KW-0732">Signal</keyword>
<comment type="caution">
    <text evidence="2">The sequence shown here is derived from an EMBL/GenBank/DDBJ whole genome shotgun (WGS) entry which is preliminary data.</text>
</comment>
<accession>A0A8H3EJU9</accession>
<gene>
    <name evidence="2" type="ORF">GOMPHAMPRED_003383</name>
</gene>
<evidence type="ECO:0000256" key="1">
    <source>
        <dbReference type="SAM" id="SignalP"/>
    </source>
</evidence>
<protein>
    <submittedName>
        <fullName evidence="2">Uncharacterized protein</fullName>
    </submittedName>
</protein>
<dbReference type="Proteomes" id="UP000664169">
    <property type="component" value="Unassembled WGS sequence"/>
</dbReference>
<sequence length="158" mass="16676">MQLITTLAALLSLPLLGAATGPSYIASPKNGTHVKPGAKFPFSYIPLGDYCQTSRIYNIYVYTSKPKSFAPAQTWITGTFLGQYSANEEGSIPGPDGPSSLTMPDFSKSPGGFGSGKTASNIPVYLTVLEETATCDAALGSRFALNYITLIYNATSSK</sequence>
<reference evidence="2" key="1">
    <citation type="submission" date="2021-03" db="EMBL/GenBank/DDBJ databases">
        <authorList>
            <person name="Tagirdzhanova G."/>
        </authorList>
    </citation>
    <scope>NUCLEOTIDE SEQUENCE</scope>
</reference>